<sequence length="149" mass="16208">MHSSTLVLCAFLGFVAYSQAQEIPPPPFLMGESPAVLQSFQKILEQGNHMTDDQLDREVEKWVQTQSASVKSKYATFKSDLAKHQSQAESAHKAAVAKFSGPAKEADAKLSAIANNPALTSAQKNQQIEQLVSQLPPAVRKEIEDAMQG</sequence>
<dbReference type="InterPro" id="IPR052823">
    <property type="entry name" value="SXP/RAL-2_related"/>
</dbReference>
<accession>A0A811K7U2</accession>
<dbReference type="OrthoDB" id="5813646at2759"/>
<dbReference type="EMBL" id="CAJFCW020000002">
    <property type="protein sequence ID" value="CAG9093387.1"/>
    <property type="molecule type" value="Genomic_DNA"/>
</dbReference>
<evidence type="ECO:0000256" key="1">
    <source>
        <dbReference type="SAM" id="SignalP"/>
    </source>
</evidence>
<gene>
    <name evidence="3" type="ORF">BOKJ2_LOCUS3676</name>
</gene>
<feature type="domain" description="SXP/RAL-2 family protein Ani s 5-like cation-binding" evidence="2">
    <location>
        <begin position="37"/>
        <end position="140"/>
    </location>
</feature>
<comment type="caution">
    <text evidence="3">The sequence shown here is derived from an EMBL/GenBank/DDBJ whole genome shotgun (WGS) entry which is preliminary data.</text>
</comment>
<keyword evidence="1" id="KW-0732">Signal</keyword>
<evidence type="ECO:0000313" key="3">
    <source>
        <dbReference type="EMBL" id="CAD5211402.1"/>
    </source>
</evidence>
<dbReference type="AlphaFoldDB" id="A0A811K7U2"/>
<evidence type="ECO:0000259" key="2">
    <source>
        <dbReference type="Pfam" id="PF02520"/>
    </source>
</evidence>
<dbReference type="Pfam" id="PF02520">
    <property type="entry name" value="ANIS5_cation-bd"/>
    <property type="match status" value="1"/>
</dbReference>
<name>A0A811K7U2_9BILA</name>
<evidence type="ECO:0000313" key="4">
    <source>
        <dbReference type="Proteomes" id="UP000614601"/>
    </source>
</evidence>
<dbReference type="SUPFAM" id="SSF158855">
    <property type="entry name" value="Lipase chaperone-like"/>
    <property type="match status" value="1"/>
</dbReference>
<dbReference type="EMBL" id="CAJFDH010000002">
    <property type="protein sequence ID" value="CAD5211402.1"/>
    <property type="molecule type" value="Genomic_DNA"/>
</dbReference>
<dbReference type="PANTHER" id="PTHR21593">
    <property type="entry name" value="PRION-LIKE- Q/N-RICH -DOMAIN-BEARING PROTEIN PROTEIN"/>
    <property type="match status" value="1"/>
</dbReference>
<dbReference type="Proteomes" id="UP000614601">
    <property type="component" value="Unassembled WGS sequence"/>
</dbReference>
<feature type="chain" id="PRO_5035594559" description="SXP/RAL-2 family protein Ani s 5-like cation-binding domain-containing protein" evidence="1">
    <location>
        <begin position="21"/>
        <end position="149"/>
    </location>
</feature>
<dbReference type="PANTHER" id="PTHR21593:SF36">
    <property type="entry name" value="DUF148 DOMAIN-CONTAINING PROTEIN-RELATED"/>
    <property type="match status" value="1"/>
</dbReference>
<protein>
    <recommendedName>
        <fullName evidence="2">SXP/RAL-2 family protein Ani s 5-like cation-binding domain-containing protein</fullName>
    </recommendedName>
</protein>
<organism evidence="3 4">
    <name type="scientific">Bursaphelenchus okinawaensis</name>
    <dbReference type="NCBI Taxonomy" id="465554"/>
    <lineage>
        <taxon>Eukaryota</taxon>
        <taxon>Metazoa</taxon>
        <taxon>Ecdysozoa</taxon>
        <taxon>Nematoda</taxon>
        <taxon>Chromadorea</taxon>
        <taxon>Rhabditida</taxon>
        <taxon>Tylenchina</taxon>
        <taxon>Tylenchomorpha</taxon>
        <taxon>Aphelenchoidea</taxon>
        <taxon>Aphelenchoididae</taxon>
        <taxon>Bursaphelenchus</taxon>
    </lineage>
</organism>
<dbReference type="InterPro" id="IPR003677">
    <property type="entry name" value="ANIS5_cation-bd"/>
</dbReference>
<keyword evidence="4" id="KW-1185">Reference proteome</keyword>
<dbReference type="Proteomes" id="UP000783686">
    <property type="component" value="Unassembled WGS sequence"/>
</dbReference>
<proteinExistence type="predicted"/>
<feature type="signal peptide" evidence="1">
    <location>
        <begin position="1"/>
        <end position="20"/>
    </location>
</feature>
<reference evidence="3" key="1">
    <citation type="submission" date="2020-09" db="EMBL/GenBank/DDBJ databases">
        <authorList>
            <person name="Kikuchi T."/>
        </authorList>
    </citation>
    <scope>NUCLEOTIDE SEQUENCE</scope>
    <source>
        <strain evidence="3">SH1</strain>
    </source>
</reference>